<accession>A0AAE0JV61</accession>
<reference evidence="2" key="1">
    <citation type="journal article" date="2023" name="Mol. Phylogenet. Evol.">
        <title>Genome-scale phylogeny and comparative genomics of the fungal order Sordariales.</title>
        <authorList>
            <person name="Hensen N."/>
            <person name="Bonometti L."/>
            <person name="Westerberg I."/>
            <person name="Brannstrom I.O."/>
            <person name="Guillou S."/>
            <person name="Cros-Aarteil S."/>
            <person name="Calhoun S."/>
            <person name="Haridas S."/>
            <person name="Kuo A."/>
            <person name="Mondo S."/>
            <person name="Pangilinan J."/>
            <person name="Riley R."/>
            <person name="LaButti K."/>
            <person name="Andreopoulos B."/>
            <person name="Lipzen A."/>
            <person name="Chen C."/>
            <person name="Yan M."/>
            <person name="Daum C."/>
            <person name="Ng V."/>
            <person name="Clum A."/>
            <person name="Steindorff A."/>
            <person name="Ohm R.A."/>
            <person name="Martin F."/>
            <person name="Silar P."/>
            <person name="Natvig D.O."/>
            <person name="Lalanne C."/>
            <person name="Gautier V."/>
            <person name="Ament-Velasquez S.L."/>
            <person name="Kruys A."/>
            <person name="Hutchinson M.I."/>
            <person name="Powell A.J."/>
            <person name="Barry K."/>
            <person name="Miller A.N."/>
            <person name="Grigoriev I.V."/>
            <person name="Debuchy R."/>
            <person name="Gladieux P."/>
            <person name="Hiltunen Thoren M."/>
            <person name="Johannesson H."/>
        </authorList>
    </citation>
    <scope>NUCLEOTIDE SEQUENCE</scope>
    <source>
        <strain evidence="2">CBS 958.72</strain>
    </source>
</reference>
<comment type="caution">
    <text evidence="2">The sequence shown here is derived from an EMBL/GenBank/DDBJ whole genome shotgun (WGS) entry which is preliminary data.</text>
</comment>
<dbReference type="AlphaFoldDB" id="A0AAE0JV61"/>
<evidence type="ECO:0000256" key="1">
    <source>
        <dbReference type="SAM" id="MobiDB-lite"/>
    </source>
</evidence>
<dbReference type="EMBL" id="JAULSN010000009">
    <property type="protein sequence ID" value="KAK3364929.1"/>
    <property type="molecule type" value="Genomic_DNA"/>
</dbReference>
<feature type="compositionally biased region" description="Low complexity" evidence="1">
    <location>
        <begin position="270"/>
        <end position="285"/>
    </location>
</feature>
<evidence type="ECO:0000313" key="3">
    <source>
        <dbReference type="Proteomes" id="UP001287356"/>
    </source>
</evidence>
<keyword evidence="3" id="KW-1185">Reference proteome</keyword>
<feature type="region of interest" description="Disordered" evidence="1">
    <location>
        <begin position="257"/>
        <end position="291"/>
    </location>
</feature>
<organism evidence="2 3">
    <name type="scientific">Lasiosphaeria ovina</name>
    <dbReference type="NCBI Taxonomy" id="92902"/>
    <lineage>
        <taxon>Eukaryota</taxon>
        <taxon>Fungi</taxon>
        <taxon>Dikarya</taxon>
        <taxon>Ascomycota</taxon>
        <taxon>Pezizomycotina</taxon>
        <taxon>Sordariomycetes</taxon>
        <taxon>Sordariomycetidae</taxon>
        <taxon>Sordariales</taxon>
        <taxon>Lasiosphaeriaceae</taxon>
        <taxon>Lasiosphaeria</taxon>
    </lineage>
</organism>
<name>A0AAE0JV61_9PEZI</name>
<gene>
    <name evidence="2" type="ORF">B0T24DRAFT_712301</name>
</gene>
<dbReference type="Proteomes" id="UP001287356">
    <property type="component" value="Unassembled WGS sequence"/>
</dbReference>
<feature type="region of interest" description="Disordered" evidence="1">
    <location>
        <begin position="97"/>
        <end position="117"/>
    </location>
</feature>
<proteinExistence type="predicted"/>
<reference evidence="2" key="2">
    <citation type="submission" date="2023-06" db="EMBL/GenBank/DDBJ databases">
        <authorList>
            <consortium name="Lawrence Berkeley National Laboratory"/>
            <person name="Haridas S."/>
            <person name="Hensen N."/>
            <person name="Bonometti L."/>
            <person name="Westerberg I."/>
            <person name="Brannstrom I.O."/>
            <person name="Guillou S."/>
            <person name="Cros-Aarteil S."/>
            <person name="Calhoun S."/>
            <person name="Kuo A."/>
            <person name="Mondo S."/>
            <person name="Pangilinan J."/>
            <person name="Riley R."/>
            <person name="Labutti K."/>
            <person name="Andreopoulos B."/>
            <person name="Lipzen A."/>
            <person name="Chen C."/>
            <person name="Yanf M."/>
            <person name="Daum C."/>
            <person name="Ng V."/>
            <person name="Clum A."/>
            <person name="Steindorff A."/>
            <person name="Ohm R."/>
            <person name="Martin F."/>
            <person name="Silar P."/>
            <person name="Natvig D."/>
            <person name="Lalanne C."/>
            <person name="Gautier V."/>
            <person name="Ament-Velasquez S.L."/>
            <person name="Kruys A."/>
            <person name="Hutchinson M.I."/>
            <person name="Powell A.J."/>
            <person name="Barry K."/>
            <person name="Miller A.N."/>
            <person name="Grigoriev I.V."/>
            <person name="Debuchy R."/>
            <person name="Gladieux P."/>
            <person name="Thoren M.H."/>
            <person name="Johannesson H."/>
        </authorList>
    </citation>
    <scope>NUCLEOTIDE SEQUENCE</scope>
    <source>
        <strain evidence="2">CBS 958.72</strain>
    </source>
</reference>
<protein>
    <submittedName>
        <fullName evidence="2">Uncharacterized protein</fullName>
    </submittedName>
</protein>
<sequence length="309" mass="34184">MAPFNQPIGFVGGGMQPWKMAEMQNSQMYNLVYLQSIQGPTVTKFTIFASPLSACPGQPANEWSLLIQPWATQKQRDKECPRVRSMFNAMPRVYRRPRPEDSVHASVESVEDPPMDDGHLSLEDKFDSSDFTFDDKPVGTTIPAPLQPSGDGARLPVTAKNQPVLSGLPTLPGLLQEVAPVQRIAPVHQLGAEPVLTPAFPEKSPAKRKPTEDQSVIAAKRHDSLVQPPPIGPQQTMHEQMRLLDWQRPANQIQQMRLPAPQQAQVFQEQATGQAQAQPPAQGAPNLGPNQQQHYLVDNQLQHRFPTAT</sequence>
<evidence type="ECO:0000313" key="2">
    <source>
        <dbReference type="EMBL" id="KAK3364929.1"/>
    </source>
</evidence>